<dbReference type="InterPro" id="IPR001610">
    <property type="entry name" value="PAC"/>
</dbReference>
<dbReference type="Pfam" id="PF00512">
    <property type="entry name" value="HisKA"/>
    <property type="match status" value="1"/>
</dbReference>
<dbReference type="SUPFAM" id="SSF52172">
    <property type="entry name" value="CheY-like"/>
    <property type="match status" value="2"/>
</dbReference>
<dbReference type="PROSITE" id="PS50113">
    <property type="entry name" value="PAC"/>
    <property type="match status" value="2"/>
</dbReference>
<evidence type="ECO:0000256" key="4">
    <source>
        <dbReference type="ARBA" id="ARBA00012438"/>
    </source>
</evidence>
<keyword evidence="9" id="KW-0067">ATP-binding</keyword>
<dbReference type="GO" id="GO:0005524">
    <property type="term" value="F:ATP binding"/>
    <property type="evidence" value="ECO:0007669"/>
    <property type="project" value="UniProtKB-KW"/>
</dbReference>
<dbReference type="SMART" id="SM00086">
    <property type="entry name" value="PAC"/>
    <property type="match status" value="2"/>
</dbReference>
<dbReference type="SUPFAM" id="SSF47384">
    <property type="entry name" value="Homodimeric domain of signal transducing histidine kinase"/>
    <property type="match status" value="1"/>
</dbReference>
<accession>A0A927CA47</accession>
<name>A0A927CA47_9BACL</name>
<dbReference type="InterPro" id="IPR003661">
    <property type="entry name" value="HisK_dim/P_dom"/>
</dbReference>
<dbReference type="PROSITE" id="PS50112">
    <property type="entry name" value="PAS"/>
    <property type="match status" value="2"/>
</dbReference>
<dbReference type="PROSITE" id="PS50110">
    <property type="entry name" value="RESPONSE_REGULATORY"/>
    <property type="match status" value="2"/>
</dbReference>
<dbReference type="SMART" id="SM00091">
    <property type="entry name" value="PAS"/>
    <property type="match status" value="2"/>
</dbReference>
<dbReference type="RefSeq" id="WP_190928263.1">
    <property type="nucleotide sequence ID" value="NZ_JACXJA010000015.1"/>
</dbReference>
<proteinExistence type="inferred from homology"/>
<dbReference type="AlphaFoldDB" id="A0A927CA47"/>
<dbReference type="InterPro" id="IPR001789">
    <property type="entry name" value="Sig_transdc_resp-reg_receiver"/>
</dbReference>
<feature type="domain" description="Response regulatory" evidence="14">
    <location>
        <begin position="548"/>
        <end position="661"/>
    </location>
</feature>
<gene>
    <name evidence="17" type="ORF">IDH45_13150</name>
</gene>
<evidence type="ECO:0000259" key="13">
    <source>
        <dbReference type="PROSITE" id="PS50109"/>
    </source>
</evidence>
<dbReference type="Gene3D" id="3.40.50.2300">
    <property type="match status" value="2"/>
</dbReference>
<dbReference type="SUPFAM" id="SSF55874">
    <property type="entry name" value="ATPase domain of HSP90 chaperone/DNA topoisomerase II/histidine kinase"/>
    <property type="match status" value="1"/>
</dbReference>
<reference evidence="17" key="1">
    <citation type="submission" date="2020-09" db="EMBL/GenBank/DDBJ databases">
        <title>A novel bacterium of genus Paenibacillus, isolated from South China Sea.</title>
        <authorList>
            <person name="Huang H."/>
            <person name="Mo K."/>
            <person name="Hu Y."/>
        </authorList>
    </citation>
    <scope>NUCLEOTIDE SEQUENCE</scope>
    <source>
        <strain evidence="17">IB182363</strain>
    </source>
</reference>
<feature type="domain" description="PAC" evidence="16">
    <location>
        <begin position="98"/>
        <end position="150"/>
    </location>
</feature>
<feature type="domain" description="PAS" evidence="15">
    <location>
        <begin position="23"/>
        <end position="69"/>
    </location>
</feature>
<dbReference type="PANTHER" id="PTHR43047">
    <property type="entry name" value="TWO-COMPONENT HISTIDINE PROTEIN KINASE"/>
    <property type="match status" value="1"/>
</dbReference>
<comment type="similarity">
    <text evidence="3">In the N-terminal section; belongs to the phytochrome family.</text>
</comment>
<evidence type="ECO:0000256" key="11">
    <source>
        <dbReference type="ARBA" id="ARBA00074306"/>
    </source>
</evidence>
<dbReference type="InterPro" id="IPR004358">
    <property type="entry name" value="Sig_transdc_His_kin-like_C"/>
</dbReference>
<evidence type="ECO:0000256" key="3">
    <source>
        <dbReference type="ARBA" id="ARBA00006402"/>
    </source>
</evidence>
<dbReference type="InterPro" id="IPR011006">
    <property type="entry name" value="CheY-like_superfamily"/>
</dbReference>
<dbReference type="InterPro" id="IPR000014">
    <property type="entry name" value="PAS"/>
</dbReference>
<dbReference type="InterPro" id="IPR035965">
    <property type="entry name" value="PAS-like_dom_sf"/>
</dbReference>
<comment type="catalytic activity">
    <reaction evidence="1">
        <text>ATP + protein L-histidine = ADP + protein N-phospho-L-histidine.</text>
        <dbReference type="EC" id="2.7.13.3"/>
    </reaction>
</comment>
<dbReference type="InterPro" id="IPR000700">
    <property type="entry name" value="PAS-assoc_C"/>
</dbReference>
<evidence type="ECO:0000313" key="18">
    <source>
        <dbReference type="Proteomes" id="UP000639396"/>
    </source>
</evidence>
<organism evidence="17 18">
    <name type="scientific">Paenibacillus oceani</name>
    <dbReference type="NCBI Taxonomy" id="2772510"/>
    <lineage>
        <taxon>Bacteria</taxon>
        <taxon>Bacillati</taxon>
        <taxon>Bacillota</taxon>
        <taxon>Bacilli</taxon>
        <taxon>Bacillales</taxon>
        <taxon>Paenibacillaceae</taxon>
        <taxon>Paenibacillus</taxon>
    </lineage>
</organism>
<keyword evidence="5 12" id="KW-0597">Phosphoprotein</keyword>
<dbReference type="InterPro" id="IPR036890">
    <property type="entry name" value="HATPase_C_sf"/>
</dbReference>
<evidence type="ECO:0000313" key="17">
    <source>
        <dbReference type="EMBL" id="MBD2862932.1"/>
    </source>
</evidence>
<evidence type="ECO:0000256" key="2">
    <source>
        <dbReference type="ARBA" id="ARBA00004370"/>
    </source>
</evidence>
<evidence type="ECO:0000256" key="12">
    <source>
        <dbReference type="PROSITE-ProRule" id="PRU00169"/>
    </source>
</evidence>
<protein>
    <recommendedName>
        <fullName evidence="11">Circadian input-output histidine kinase CikA</fullName>
        <ecNumber evidence="4">2.7.13.3</ecNumber>
    </recommendedName>
</protein>
<feature type="modified residue" description="4-aspartylphosphate" evidence="12">
    <location>
        <position position="597"/>
    </location>
</feature>
<comment type="subcellular location">
    <subcellularLocation>
        <location evidence="2">Membrane</location>
    </subcellularLocation>
</comment>
<dbReference type="SMART" id="SM00448">
    <property type="entry name" value="REC"/>
    <property type="match status" value="2"/>
</dbReference>
<dbReference type="Pfam" id="PF13426">
    <property type="entry name" value="PAS_9"/>
    <property type="match status" value="2"/>
</dbReference>
<feature type="domain" description="PAS" evidence="15">
    <location>
        <begin position="154"/>
        <end position="211"/>
    </location>
</feature>
<dbReference type="Gene3D" id="1.10.287.130">
    <property type="match status" value="1"/>
</dbReference>
<keyword evidence="10" id="KW-0902">Two-component regulatory system</keyword>
<feature type="modified residue" description="4-aspartylphosphate" evidence="12">
    <location>
        <position position="717"/>
    </location>
</feature>
<dbReference type="PRINTS" id="PR00344">
    <property type="entry name" value="BCTRLSENSOR"/>
</dbReference>
<evidence type="ECO:0000256" key="10">
    <source>
        <dbReference type="ARBA" id="ARBA00023012"/>
    </source>
</evidence>
<dbReference type="CDD" id="cd17574">
    <property type="entry name" value="REC_OmpR"/>
    <property type="match status" value="1"/>
</dbReference>
<evidence type="ECO:0000256" key="8">
    <source>
        <dbReference type="ARBA" id="ARBA00022777"/>
    </source>
</evidence>
<evidence type="ECO:0000256" key="5">
    <source>
        <dbReference type="ARBA" id="ARBA00022553"/>
    </source>
</evidence>
<evidence type="ECO:0000256" key="9">
    <source>
        <dbReference type="ARBA" id="ARBA00022840"/>
    </source>
</evidence>
<feature type="domain" description="Histidine kinase" evidence="13">
    <location>
        <begin position="303"/>
        <end position="524"/>
    </location>
</feature>
<dbReference type="InterPro" id="IPR003594">
    <property type="entry name" value="HATPase_dom"/>
</dbReference>
<dbReference type="FunFam" id="3.30.565.10:FF:000010">
    <property type="entry name" value="Sensor histidine kinase RcsC"/>
    <property type="match status" value="1"/>
</dbReference>
<evidence type="ECO:0000259" key="14">
    <source>
        <dbReference type="PROSITE" id="PS50110"/>
    </source>
</evidence>
<dbReference type="CDD" id="cd00130">
    <property type="entry name" value="PAS"/>
    <property type="match status" value="2"/>
</dbReference>
<keyword evidence="7" id="KW-0547">Nucleotide-binding</keyword>
<dbReference type="EC" id="2.7.13.3" evidence="4"/>
<dbReference type="NCBIfam" id="TIGR00229">
    <property type="entry name" value="sensory_box"/>
    <property type="match status" value="2"/>
</dbReference>
<dbReference type="PROSITE" id="PS50109">
    <property type="entry name" value="HIS_KIN"/>
    <property type="match status" value="1"/>
</dbReference>
<evidence type="ECO:0000259" key="16">
    <source>
        <dbReference type="PROSITE" id="PS50113"/>
    </source>
</evidence>
<dbReference type="GO" id="GO:0000155">
    <property type="term" value="F:phosphorelay sensor kinase activity"/>
    <property type="evidence" value="ECO:0007669"/>
    <property type="project" value="InterPro"/>
</dbReference>
<dbReference type="Pfam" id="PF02518">
    <property type="entry name" value="HATPase_c"/>
    <property type="match status" value="1"/>
</dbReference>
<dbReference type="PANTHER" id="PTHR43047:SF72">
    <property type="entry name" value="OSMOSENSING HISTIDINE PROTEIN KINASE SLN1"/>
    <property type="match status" value="1"/>
</dbReference>
<keyword evidence="18" id="KW-1185">Reference proteome</keyword>
<dbReference type="Proteomes" id="UP000639396">
    <property type="component" value="Unassembled WGS sequence"/>
</dbReference>
<comment type="caution">
    <text evidence="17">The sequence shown here is derived from an EMBL/GenBank/DDBJ whole genome shotgun (WGS) entry which is preliminary data.</text>
</comment>
<dbReference type="Pfam" id="PF00072">
    <property type="entry name" value="Response_reg"/>
    <property type="match status" value="2"/>
</dbReference>
<keyword evidence="8" id="KW-0418">Kinase</keyword>
<dbReference type="SUPFAM" id="SSF55785">
    <property type="entry name" value="PYP-like sensor domain (PAS domain)"/>
    <property type="match status" value="2"/>
</dbReference>
<dbReference type="EMBL" id="JACXJA010000015">
    <property type="protein sequence ID" value="MBD2862932.1"/>
    <property type="molecule type" value="Genomic_DNA"/>
</dbReference>
<dbReference type="CDD" id="cd16922">
    <property type="entry name" value="HATPase_EvgS-ArcB-TorS-like"/>
    <property type="match status" value="1"/>
</dbReference>
<evidence type="ECO:0000256" key="6">
    <source>
        <dbReference type="ARBA" id="ARBA00022679"/>
    </source>
</evidence>
<dbReference type="FunFam" id="1.10.287.130:FF:000001">
    <property type="entry name" value="Two-component sensor histidine kinase"/>
    <property type="match status" value="1"/>
</dbReference>
<dbReference type="SMART" id="SM00387">
    <property type="entry name" value="HATPase_c"/>
    <property type="match status" value="1"/>
</dbReference>
<feature type="domain" description="PAC" evidence="16">
    <location>
        <begin position="226"/>
        <end position="278"/>
    </location>
</feature>
<feature type="domain" description="Response regulatory" evidence="14">
    <location>
        <begin position="668"/>
        <end position="785"/>
    </location>
</feature>
<keyword evidence="6" id="KW-0808">Transferase</keyword>
<evidence type="ECO:0000256" key="1">
    <source>
        <dbReference type="ARBA" id="ARBA00000085"/>
    </source>
</evidence>
<dbReference type="Gene3D" id="3.30.565.10">
    <property type="entry name" value="Histidine kinase-like ATPase, C-terminal domain"/>
    <property type="match status" value="1"/>
</dbReference>
<evidence type="ECO:0000259" key="15">
    <source>
        <dbReference type="PROSITE" id="PS50112"/>
    </source>
</evidence>
<dbReference type="GO" id="GO:0009927">
    <property type="term" value="F:histidine phosphotransfer kinase activity"/>
    <property type="evidence" value="ECO:0007669"/>
    <property type="project" value="TreeGrafter"/>
</dbReference>
<dbReference type="CDD" id="cd00082">
    <property type="entry name" value="HisKA"/>
    <property type="match status" value="1"/>
</dbReference>
<sequence>MASRGKTNRIPITGWELTAMLSDLKDVKYALSAIEASSIVSITDHEGTITYVNDHFCEISQYERKELIGVNHRAVNSGYHAQEIFTHLWETIGAGQVWKGEVNNRAKDGNDYWVNLTIVPFVNDEGIVYQHVAIGTDITKRKQNETKLLQMMENLRDIENALDESSIVAITDAKGVITYVNEKFCEISKYDRIELIGKTHRVINSGYHPKSFFQNMWETIKKGGVWKGEVKNRAKDGSEYWMNTTIVPFVDENGSPHQFISIRSDITDRVKAEAALAERTEQLARARDEAVKASLIKSQFLANMSHELRTPLNAIIGYSEMLQEEAEILGEPEFAEDLAKISKAGNHLLTLINDILDISKIEAGKMELFPEPCSLPDLVQDTIATIRPLVENKGNKLLVKCEHEGMITADVTKLRQILINLLSNANKFTDAGTITFKVVKAPRNGRAGYCFSVQDTGIGMSLDQLDKLFQPFTQADASTTRKYGGTGLGLTISQRYSRLMGGDIRVESSLGEGTLFTCWLPAAPQDVIDTTMWMDTPGTAEEEGGEISILLIDDEAFNRELMERYVAKTGWTVAYADSGPEGLRLARKLRPKVICLDILMPSMDGWSVLSALKNDPELADIPVVIWSMTSDRQLGYTLGVSEYLTKPVERDRLIKVMEKYIPSSEEHHVLVIEDDATASELMTRLLLKEGYAVSRAGNGRIALEQMAAAVPSLILLDLMMPEMDGFEFISELRKEESWKAVPIVVVTAKTVTPEEREKLNGYVRNIVQKGSFDFNSLAAEIRRILTPMNESAEGKCQ</sequence>
<dbReference type="SMART" id="SM00388">
    <property type="entry name" value="HisKA"/>
    <property type="match status" value="1"/>
</dbReference>
<dbReference type="Gene3D" id="3.30.450.20">
    <property type="entry name" value="PAS domain"/>
    <property type="match status" value="2"/>
</dbReference>
<dbReference type="InterPro" id="IPR005467">
    <property type="entry name" value="His_kinase_dom"/>
</dbReference>
<evidence type="ECO:0000256" key="7">
    <source>
        <dbReference type="ARBA" id="ARBA00022741"/>
    </source>
</evidence>
<dbReference type="InterPro" id="IPR036097">
    <property type="entry name" value="HisK_dim/P_sf"/>
</dbReference>
<dbReference type="GO" id="GO:0005886">
    <property type="term" value="C:plasma membrane"/>
    <property type="evidence" value="ECO:0007669"/>
    <property type="project" value="TreeGrafter"/>
</dbReference>